<evidence type="ECO:0000259" key="8">
    <source>
        <dbReference type="PROSITE" id="PS50109"/>
    </source>
</evidence>
<keyword evidence="5" id="KW-0902">Two-component regulatory system</keyword>
<evidence type="ECO:0000259" key="9">
    <source>
        <dbReference type="PROSITE" id="PS50110"/>
    </source>
</evidence>
<comment type="catalytic activity">
    <reaction evidence="1">
        <text>ATP + protein L-histidine = ADP + protein N-phospho-L-histidine.</text>
        <dbReference type="EC" id="2.7.13.3"/>
    </reaction>
</comment>
<dbReference type="InterPro" id="IPR003661">
    <property type="entry name" value="HisK_dim/P_dom"/>
</dbReference>
<dbReference type="GO" id="GO:0000155">
    <property type="term" value="F:phosphorelay sensor kinase activity"/>
    <property type="evidence" value="ECO:0007669"/>
    <property type="project" value="InterPro"/>
</dbReference>
<keyword evidence="4" id="KW-0418">Kinase</keyword>
<dbReference type="PANTHER" id="PTHR43065">
    <property type="entry name" value="SENSOR HISTIDINE KINASE"/>
    <property type="match status" value="1"/>
</dbReference>
<feature type="domain" description="Response regulatory" evidence="9">
    <location>
        <begin position="13"/>
        <end position="129"/>
    </location>
</feature>
<dbReference type="EC" id="2.7.13.3" evidence="2"/>
<keyword evidence="4" id="KW-0808">Transferase</keyword>
<sequence>MMSKIFDHNAKADILIVDDTPANIRLLSVFLEDRGYNVRKAINGNMALTAVKMIPPDLILLDINLPEMNGYEICTRIKSDEQTATVPIIFLSALDDTLDKVKAFQVGGVDYITKPFQLEEVLARVQNQLMIQELQGQLQTRNEELKTALSELQQAQSQLIQQEKMIGLGQLAAGVAHEINNPISFISGNLAPAREYIEDLLDLIHLYQEEYPQPTKAIQNALDNIEFDFLISDLQNLMGSMERGVERIHAVILGLRIFARLGESDIKTVDIHQGLDSTILLLQHRLKQPGERPEIATIVKYGDLPKVTCYASQLNQVFLNLLNNAIDALEIATGHGESAKSSVQSIDSSLEGETSFSLVESPTIWIETETTDCDTVIIRIRDNGIGMSEKTRSRLFEPFFTTKPVGKGTGLGLSTCYQIVVDKHKGKLICNSTRGEGTEFVVEIPIFTTMT</sequence>
<evidence type="ECO:0000313" key="10">
    <source>
        <dbReference type="EMBL" id="MBE9118597.1"/>
    </source>
</evidence>
<dbReference type="Pfam" id="PF00072">
    <property type="entry name" value="Response_reg"/>
    <property type="match status" value="1"/>
</dbReference>
<gene>
    <name evidence="10" type="ORF">IQ249_22160</name>
</gene>
<dbReference type="InterPro" id="IPR001789">
    <property type="entry name" value="Sig_transdc_resp-reg_receiver"/>
</dbReference>
<dbReference type="InterPro" id="IPR036890">
    <property type="entry name" value="HATPase_C_sf"/>
</dbReference>
<name>A0A8J7DZL7_9CYAN</name>
<dbReference type="Proteomes" id="UP000654482">
    <property type="component" value="Unassembled WGS sequence"/>
</dbReference>
<dbReference type="CDD" id="cd00082">
    <property type="entry name" value="HisKA"/>
    <property type="match status" value="1"/>
</dbReference>
<feature type="coiled-coil region" evidence="7">
    <location>
        <begin position="131"/>
        <end position="165"/>
    </location>
</feature>
<evidence type="ECO:0000256" key="5">
    <source>
        <dbReference type="ARBA" id="ARBA00023012"/>
    </source>
</evidence>
<dbReference type="Pfam" id="PF02518">
    <property type="entry name" value="HATPase_c"/>
    <property type="match status" value="1"/>
</dbReference>
<evidence type="ECO:0000256" key="6">
    <source>
        <dbReference type="PROSITE-ProRule" id="PRU00169"/>
    </source>
</evidence>
<dbReference type="CDD" id="cd19920">
    <property type="entry name" value="REC_PA4781-like"/>
    <property type="match status" value="1"/>
</dbReference>
<evidence type="ECO:0000256" key="1">
    <source>
        <dbReference type="ARBA" id="ARBA00000085"/>
    </source>
</evidence>
<dbReference type="PROSITE" id="PS50110">
    <property type="entry name" value="RESPONSE_REGULATORY"/>
    <property type="match status" value="1"/>
</dbReference>
<dbReference type="Gene3D" id="3.30.565.10">
    <property type="entry name" value="Histidine kinase-like ATPase, C-terminal domain"/>
    <property type="match status" value="1"/>
</dbReference>
<dbReference type="SMART" id="SM00448">
    <property type="entry name" value="REC"/>
    <property type="match status" value="1"/>
</dbReference>
<dbReference type="PANTHER" id="PTHR43065:SF50">
    <property type="entry name" value="HISTIDINE KINASE"/>
    <property type="match status" value="1"/>
</dbReference>
<dbReference type="SUPFAM" id="SSF52172">
    <property type="entry name" value="CheY-like"/>
    <property type="match status" value="1"/>
</dbReference>
<proteinExistence type="predicted"/>
<dbReference type="InterPro" id="IPR004358">
    <property type="entry name" value="Sig_transdc_His_kin-like_C"/>
</dbReference>
<accession>A0A8J7DZL7</accession>
<evidence type="ECO:0000256" key="3">
    <source>
        <dbReference type="ARBA" id="ARBA00022553"/>
    </source>
</evidence>
<evidence type="ECO:0000256" key="7">
    <source>
        <dbReference type="SAM" id="Coils"/>
    </source>
</evidence>
<dbReference type="InterPro" id="IPR036097">
    <property type="entry name" value="HisK_dim/P_sf"/>
</dbReference>
<evidence type="ECO:0000313" key="11">
    <source>
        <dbReference type="Proteomes" id="UP000654482"/>
    </source>
</evidence>
<dbReference type="AlphaFoldDB" id="A0A8J7DZL7"/>
<protein>
    <recommendedName>
        <fullName evidence="2">histidine kinase</fullName>
        <ecNumber evidence="2">2.7.13.3</ecNumber>
    </recommendedName>
</protein>
<keyword evidence="11" id="KW-1185">Reference proteome</keyword>
<keyword evidence="7" id="KW-0175">Coiled coil</keyword>
<dbReference type="InterPro" id="IPR005467">
    <property type="entry name" value="His_kinase_dom"/>
</dbReference>
<evidence type="ECO:0000256" key="2">
    <source>
        <dbReference type="ARBA" id="ARBA00012438"/>
    </source>
</evidence>
<dbReference type="PRINTS" id="PR00344">
    <property type="entry name" value="BCTRLSENSOR"/>
</dbReference>
<dbReference type="Gene3D" id="1.10.287.130">
    <property type="match status" value="1"/>
</dbReference>
<comment type="caution">
    <text evidence="10">The sequence shown here is derived from an EMBL/GenBank/DDBJ whole genome shotgun (WGS) entry which is preliminary data.</text>
</comment>
<dbReference type="SUPFAM" id="SSF47384">
    <property type="entry name" value="Homodimeric domain of signal transducing histidine kinase"/>
    <property type="match status" value="1"/>
</dbReference>
<organism evidence="10 11">
    <name type="scientific">Lusitaniella coriacea LEGE 07157</name>
    <dbReference type="NCBI Taxonomy" id="945747"/>
    <lineage>
        <taxon>Bacteria</taxon>
        <taxon>Bacillati</taxon>
        <taxon>Cyanobacteriota</taxon>
        <taxon>Cyanophyceae</taxon>
        <taxon>Spirulinales</taxon>
        <taxon>Lusitaniellaceae</taxon>
        <taxon>Lusitaniella</taxon>
    </lineage>
</organism>
<dbReference type="SUPFAM" id="SSF55874">
    <property type="entry name" value="ATPase domain of HSP90 chaperone/DNA topoisomerase II/histidine kinase"/>
    <property type="match status" value="1"/>
</dbReference>
<dbReference type="InterPro" id="IPR003594">
    <property type="entry name" value="HATPase_dom"/>
</dbReference>
<reference evidence="10" key="1">
    <citation type="submission" date="2020-10" db="EMBL/GenBank/DDBJ databases">
        <authorList>
            <person name="Castelo-Branco R."/>
            <person name="Eusebio N."/>
            <person name="Adriana R."/>
            <person name="Vieira A."/>
            <person name="Brugerolle De Fraissinette N."/>
            <person name="Rezende De Castro R."/>
            <person name="Schneider M.P."/>
            <person name="Vasconcelos V."/>
            <person name="Leao P.N."/>
        </authorList>
    </citation>
    <scope>NUCLEOTIDE SEQUENCE</scope>
    <source>
        <strain evidence="10">LEGE 07157</strain>
    </source>
</reference>
<dbReference type="Gene3D" id="3.40.50.2300">
    <property type="match status" value="1"/>
</dbReference>
<dbReference type="PROSITE" id="PS50109">
    <property type="entry name" value="HIS_KIN"/>
    <property type="match status" value="1"/>
</dbReference>
<dbReference type="SMART" id="SM00387">
    <property type="entry name" value="HATPase_c"/>
    <property type="match status" value="1"/>
</dbReference>
<feature type="modified residue" description="4-aspartylphosphate" evidence="6">
    <location>
        <position position="62"/>
    </location>
</feature>
<feature type="domain" description="Histidine kinase" evidence="8">
    <location>
        <begin position="174"/>
        <end position="448"/>
    </location>
</feature>
<evidence type="ECO:0000256" key="4">
    <source>
        <dbReference type="ARBA" id="ARBA00022777"/>
    </source>
</evidence>
<keyword evidence="3 6" id="KW-0597">Phosphoprotein</keyword>
<dbReference type="EMBL" id="JADEWZ010000053">
    <property type="protein sequence ID" value="MBE9118597.1"/>
    <property type="molecule type" value="Genomic_DNA"/>
</dbReference>
<dbReference type="InterPro" id="IPR011006">
    <property type="entry name" value="CheY-like_superfamily"/>
</dbReference>